<feature type="region of interest" description="Disordered" evidence="1">
    <location>
        <begin position="1"/>
        <end position="21"/>
    </location>
</feature>
<dbReference type="EMBL" id="QEIN01000243">
    <property type="protein sequence ID" value="RCV51651.1"/>
    <property type="molecule type" value="Genomic_DNA"/>
</dbReference>
<dbReference type="AlphaFoldDB" id="A0A368SZY3"/>
<dbReference type="Proteomes" id="UP000253318">
    <property type="component" value="Unassembled WGS sequence"/>
</dbReference>
<sequence length="174" mass="19015">VRGSGVRKGDAMADTATHHPTREEVANYTDRVGQVFVSGDLPESWGRVAGYLMVCDPEAQTAVQISQGTRLSTEEVGGILCAFAGARAIQQNGEPGGADTTFQMPPRAHWEELFRTRARMVAELRDLTGEELDLVNDREGRGPGRRLRDVHDLYSRVAEGLGKAREAGSRVPRQ</sequence>
<evidence type="ECO:0000313" key="3">
    <source>
        <dbReference type="Proteomes" id="UP000253318"/>
    </source>
</evidence>
<proteinExistence type="predicted"/>
<evidence type="ECO:0000313" key="2">
    <source>
        <dbReference type="EMBL" id="RCV51651.1"/>
    </source>
</evidence>
<feature type="compositionally biased region" description="Basic and acidic residues" evidence="1">
    <location>
        <begin position="7"/>
        <end position="21"/>
    </location>
</feature>
<keyword evidence="3" id="KW-1185">Reference proteome</keyword>
<gene>
    <name evidence="2" type="ORF">DEF24_22885</name>
</gene>
<dbReference type="Gene3D" id="1.10.10.10">
    <property type="entry name" value="Winged helix-like DNA-binding domain superfamily/Winged helix DNA-binding domain"/>
    <property type="match status" value="1"/>
</dbReference>
<accession>A0A368SZY3</accession>
<comment type="caution">
    <text evidence="2">The sequence shown here is derived from an EMBL/GenBank/DDBJ whole genome shotgun (WGS) entry which is preliminary data.</text>
</comment>
<feature type="non-terminal residue" evidence="2">
    <location>
        <position position="1"/>
    </location>
</feature>
<reference evidence="2 3" key="1">
    <citation type="submission" date="2018-04" db="EMBL/GenBank/DDBJ databases">
        <title>Novel actinobacteria from marine sediment.</title>
        <authorList>
            <person name="Ng Z.Y."/>
            <person name="Tan G.Y.A."/>
        </authorList>
    </citation>
    <scope>NUCLEOTIDE SEQUENCE [LARGE SCALE GENOMIC DNA]</scope>
    <source>
        <strain evidence="2 3">TPS81</strain>
    </source>
</reference>
<organism evidence="2 3">
    <name type="scientific">Marinitenerispora sediminis</name>
    <dbReference type="NCBI Taxonomy" id="1931232"/>
    <lineage>
        <taxon>Bacteria</taxon>
        <taxon>Bacillati</taxon>
        <taxon>Actinomycetota</taxon>
        <taxon>Actinomycetes</taxon>
        <taxon>Streptosporangiales</taxon>
        <taxon>Nocardiopsidaceae</taxon>
        <taxon>Marinitenerispora</taxon>
    </lineage>
</organism>
<dbReference type="InterPro" id="IPR036388">
    <property type="entry name" value="WH-like_DNA-bd_sf"/>
</dbReference>
<name>A0A368SZY3_9ACTN</name>
<protein>
    <submittedName>
        <fullName evidence="2">Uncharacterized protein</fullName>
    </submittedName>
</protein>
<evidence type="ECO:0000256" key="1">
    <source>
        <dbReference type="SAM" id="MobiDB-lite"/>
    </source>
</evidence>